<keyword evidence="4" id="KW-0653">Protein transport</keyword>
<keyword evidence="2" id="KW-0813">Transport</keyword>
<evidence type="ECO:0000256" key="3">
    <source>
        <dbReference type="ARBA" id="ARBA00022737"/>
    </source>
</evidence>
<dbReference type="Proteomes" id="UP000264353">
    <property type="component" value="Chromosome A7"/>
</dbReference>
<protein>
    <submittedName>
        <fullName evidence="5">Uncharacterized protein</fullName>
    </submittedName>
</protein>
<proteinExistence type="inferred from homology"/>
<evidence type="ECO:0000313" key="5">
    <source>
        <dbReference type="EMBL" id="RID56414.1"/>
    </source>
</evidence>
<evidence type="ECO:0000256" key="1">
    <source>
        <dbReference type="ARBA" id="ARBA00010394"/>
    </source>
</evidence>
<sequence length="339" mass="38185">MCRGIITYRLNTLRQIADGVMSDDDIALLRQAIRKLKLWVTPRDAPVDDIVQTGIVPRLVQLFNVDDFPDRFEALLILGYLTRSGNTTPLINSNVLPLFLGHLHSDREEQRLLAVWALSNIAKYPQGLAHVLDSSFMEFILSQFNGQSSSEMIRLAAHTLVNLCKGNLKPEQTNAALPLLLRLLSSNEYVDVYPCALKAIFHLTVEIDNETVQKVTALGFIPLLTRFLSNERLVNHYASLSTFHNIMLAPDTPYLQMVIDHQLLPILDALLRRTKNIHVKKKMCEIVELISRVDTDMVKQSGILEPVIALLGSNDTKVTEYALGVICPVIMTCVYQDLR</sequence>
<evidence type="ECO:0000313" key="6">
    <source>
        <dbReference type="Proteomes" id="UP000264353"/>
    </source>
</evidence>
<accession>A0A397YWL6</accession>
<dbReference type="InterPro" id="IPR016024">
    <property type="entry name" value="ARM-type_fold"/>
</dbReference>
<dbReference type="InterPro" id="IPR011989">
    <property type="entry name" value="ARM-like"/>
</dbReference>
<reference evidence="5 6" key="1">
    <citation type="submission" date="2018-06" db="EMBL/GenBank/DDBJ databases">
        <title>WGS assembly of Brassica rapa FPsc.</title>
        <authorList>
            <person name="Bowman J."/>
            <person name="Kohchi T."/>
            <person name="Yamato K."/>
            <person name="Jenkins J."/>
            <person name="Shu S."/>
            <person name="Ishizaki K."/>
            <person name="Yamaoka S."/>
            <person name="Nishihama R."/>
            <person name="Nakamura Y."/>
            <person name="Berger F."/>
            <person name="Adam C."/>
            <person name="Aki S."/>
            <person name="Althoff F."/>
            <person name="Araki T."/>
            <person name="Arteaga-Vazquez M."/>
            <person name="Balasubrmanian S."/>
            <person name="Bauer D."/>
            <person name="Boehm C."/>
            <person name="Briginshaw L."/>
            <person name="Caballero-Perez J."/>
            <person name="Catarino B."/>
            <person name="Chen F."/>
            <person name="Chiyoda S."/>
            <person name="Chovatia M."/>
            <person name="Davies K."/>
            <person name="Delmans M."/>
            <person name="Demura T."/>
            <person name="Dierschke T."/>
            <person name="Dolan L."/>
            <person name="Dorantes-Acosta A."/>
            <person name="Eklund D."/>
            <person name="Florent S."/>
            <person name="Flores-Sandoval E."/>
            <person name="Fujiyama A."/>
            <person name="Fukuzawa H."/>
            <person name="Galik B."/>
            <person name="Grimanelli D."/>
            <person name="Grimwood J."/>
            <person name="Grossniklaus U."/>
            <person name="Hamada T."/>
            <person name="Haseloff J."/>
            <person name="Hetherington A."/>
            <person name="Higo A."/>
            <person name="Hirakawa Y."/>
            <person name="Hundley H."/>
            <person name="Ikeda Y."/>
            <person name="Inoue K."/>
            <person name="Inoue S."/>
            <person name="Ishida S."/>
            <person name="Jia Q."/>
            <person name="Kakita M."/>
            <person name="Kanazawa T."/>
            <person name="Kawai Y."/>
            <person name="Kawashima T."/>
            <person name="Kennedy M."/>
            <person name="Kinose K."/>
            <person name="Kinoshita T."/>
            <person name="Kohara Y."/>
            <person name="Koide E."/>
            <person name="Komatsu K."/>
            <person name="Kopischke S."/>
            <person name="Kubo M."/>
            <person name="Kyozuka J."/>
            <person name="Lagercrantz U."/>
            <person name="Lin S."/>
            <person name="Lindquist E."/>
            <person name="Lipzen A."/>
            <person name="Lu C."/>
            <person name="Luna E."/>
            <person name="Martienssen R."/>
            <person name="Minamino N."/>
            <person name="Mizutani M."/>
            <person name="Mizutani M."/>
            <person name="Mochizuki N."/>
            <person name="Monte I."/>
            <person name="Mosher R."/>
            <person name="Nagasaki H."/>
            <person name="Nakagami H."/>
            <person name="Naramoto S."/>
            <person name="Nishitani K."/>
            <person name="Ohtani M."/>
            <person name="Okamoto T."/>
            <person name="Okumura M."/>
            <person name="Phillips J."/>
            <person name="Pollak B."/>
            <person name="Reinders A."/>
            <person name="Roevekamp M."/>
            <person name="Sano R."/>
            <person name="Sawa S."/>
            <person name="Schmid M."/>
            <person name="Shirakawa M."/>
            <person name="Solano R."/>
            <person name="Spunde A."/>
            <person name="Suetsugu N."/>
            <person name="Sugano S."/>
            <person name="Sugiyama A."/>
            <person name="Sun R."/>
            <person name="Suzuki Y."/>
            <person name="Takenaka M."/>
            <person name="Takezawa D."/>
            <person name="Tomogane H."/>
            <person name="Tsuzuki M."/>
            <person name="Ueda T."/>
            <person name="Umeda M."/>
            <person name="Ward J."/>
            <person name="Watanabe Y."/>
            <person name="Yazaki K."/>
            <person name="Yokoyama R."/>
            <person name="Yoshitake Y."/>
            <person name="Yotsui I."/>
            <person name="Zachgo S."/>
            <person name="Schmutz J."/>
        </authorList>
    </citation>
    <scope>NUCLEOTIDE SEQUENCE [LARGE SCALE GENOMIC DNA]</scope>
    <source>
        <strain evidence="6">cv. B-3</strain>
    </source>
</reference>
<evidence type="ECO:0000256" key="2">
    <source>
        <dbReference type="ARBA" id="ARBA00022448"/>
    </source>
</evidence>
<dbReference type="Pfam" id="PF00514">
    <property type="entry name" value="Arm"/>
    <property type="match status" value="2"/>
</dbReference>
<keyword evidence="3" id="KW-0677">Repeat</keyword>
<dbReference type="PANTHER" id="PTHR23316">
    <property type="entry name" value="IMPORTIN ALPHA"/>
    <property type="match status" value="1"/>
</dbReference>
<name>A0A397YWL6_BRACM</name>
<gene>
    <name evidence="5" type="ORF">BRARA_G03615</name>
</gene>
<evidence type="ECO:0000256" key="4">
    <source>
        <dbReference type="ARBA" id="ARBA00022927"/>
    </source>
</evidence>
<dbReference type="EMBL" id="CM010634">
    <property type="protein sequence ID" value="RID56414.1"/>
    <property type="molecule type" value="Genomic_DNA"/>
</dbReference>
<dbReference type="Gene3D" id="1.25.10.10">
    <property type="entry name" value="Leucine-rich Repeat Variant"/>
    <property type="match status" value="1"/>
</dbReference>
<dbReference type="InterPro" id="IPR000225">
    <property type="entry name" value="Armadillo"/>
</dbReference>
<dbReference type="GO" id="GO:0015031">
    <property type="term" value="P:protein transport"/>
    <property type="evidence" value="ECO:0007669"/>
    <property type="project" value="UniProtKB-KW"/>
</dbReference>
<organism evidence="5 6">
    <name type="scientific">Brassica campestris</name>
    <name type="common">Field mustard</name>
    <dbReference type="NCBI Taxonomy" id="3711"/>
    <lineage>
        <taxon>Eukaryota</taxon>
        <taxon>Viridiplantae</taxon>
        <taxon>Streptophyta</taxon>
        <taxon>Embryophyta</taxon>
        <taxon>Tracheophyta</taxon>
        <taxon>Spermatophyta</taxon>
        <taxon>Magnoliopsida</taxon>
        <taxon>eudicotyledons</taxon>
        <taxon>Gunneridae</taxon>
        <taxon>Pentapetalae</taxon>
        <taxon>rosids</taxon>
        <taxon>malvids</taxon>
        <taxon>Brassicales</taxon>
        <taxon>Brassicaceae</taxon>
        <taxon>Brassiceae</taxon>
        <taxon>Brassica</taxon>
    </lineage>
</organism>
<dbReference type="AlphaFoldDB" id="A0A397YWL6"/>
<dbReference type="SUPFAM" id="SSF48371">
    <property type="entry name" value="ARM repeat"/>
    <property type="match status" value="1"/>
</dbReference>
<comment type="similarity">
    <text evidence="1">Belongs to the importin alpha family.</text>
</comment>
<dbReference type="SMART" id="SM00185">
    <property type="entry name" value="ARM"/>
    <property type="match status" value="6"/>
</dbReference>